<proteinExistence type="inferred from homology"/>
<dbReference type="GO" id="GO:0030313">
    <property type="term" value="C:cell envelope"/>
    <property type="evidence" value="ECO:0007669"/>
    <property type="project" value="UniProtKB-SubCell"/>
</dbReference>
<evidence type="ECO:0000256" key="3">
    <source>
        <dbReference type="ARBA" id="ARBA00023054"/>
    </source>
</evidence>
<accession>A0A1F6CJJ9</accession>
<comment type="subcellular location">
    <subcellularLocation>
        <location evidence="1">Cell envelope</location>
    </subcellularLocation>
</comment>
<protein>
    <recommendedName>
        <fullName evidence="7">Membrane fusion protein biotin-lipoyl like domain-containing protein</fullName>
    </recommendedName>
</protein>
<dbReference type="PANTHER" id="PTHR32347:SF23">
    <property type="entry name" value="BLL5650 PROTEIN"/>
    <property type="match status" value="1"/>
</dbReference>
<keyword evidence="4" id="KW-0812">Transmembrane</keyword>
<dbReference type="GO" id="GO:0022857">
    <property type="term" value="F:transmembrane transporter activity"/>
    <property type="evidence" value="ECO:0007669"/>
    <property type="project" value="InterPro"/>
</dbReference>
<feature type="transmembrane region" description="Helical" evidence="4">
    <location>
        <begin position="9"/>
        <end position="29"/>
    </location>
</feature>
<dbReference type="AlphaFoldDB" id="A0A1F6CJJ9"/>
<dbReference type="Gene3D" id="2.40.420.20">
    <property type="match status" value="1"/>
</dbReference>
<comment type="caution">
    <text evidence="5">The sequence shown here is derived from an EMBL/GenBank/DDBJ whole genome shotgun (WGS) entry which is preliminary data.</text>
</comment>
<dbReference type="Gene3D" id="2.40.30.170">
    <property type="match status" value="1"/>
</dbReference>
<dbReference type="Proteomes" id="UP000178815">
    <property type="component" value="Unassembled WGS sequence"/>
</dbReference>
<dbReference type="GO" id="GO:0016020">
    <property type="term" value="C:membrane"/>
    <property type="evidence" value="ECO:0007669"/>
    <property type="project" value="InterPro"/>
</dbReference>
<name>A0A1F6CJJ9_9BACT</name>
<dbReference type="InterPro" id="IPR050465">
    <property type="entry name" value="UPF0194_transport"/>
</dbReference>
<comment type="similarity">
    <text evidence="2">Belongs to the membrane fusion protein (MFP) (TC 8.A.1) family.</text>
</comment>
<evidence type="ECO:0000256" key="1">
    <source>
        <dbReference type="ARBA" id="ARBA00004196"/>
    </source>
</evidence>
<dbReference type="Gene3D" id="1.10.287.470">
    <property type="entry name" value="Helix hairpin bin"/>
    <property type="match status" value="1"/>
</dbReference>
<organism evidence="5 6">
    <name type="scientific">Candidatus Kaiserbacteria bacterium RIFCSPHIGHO2_01_FULL_53_31</name>
    <dbReference type="NCBI Taxonomy" id="1798481"/>
    <lineage>
        <taxon>Bacteria</taxon>
        <taxon>Candidatus Kaiseribacteriota</taxon>
    </lineage>
</organism>
<evidence type="ECO:0000256" key="2">
    <source>
        <dbReference type="ARBA" id="ARBA00009477"/>
    </source>
</evidence>
<dbReference type="InterPro" id="IPR006143">
    <property type="entry name" value="RND_pump_MFP"/>
</dbReference>
<dbReference type="EMBL" id="MFKU01000005">
    <property type="protein sequence ID" value="OGG49052.1"/>
    <property type="molecule type" value="Genomic_DNA"/>
</dbReference>
<keyword evidence="3" id="KW-0175">Coiled coil</keyword>
<evidence type="ECO:0000313" key="6">
    <source>
        <dbReference type="Proteomes" id="UP000178815"/>
    </source>
</evidence>
<evidence type="ECO:0000256" key="4">
    <source>
        <dbReference type="SAM" id="Phobius"/>
    </source>
</evidence>
<gene>
    <name evidence="5" type="ORF">A2678_01130</name>
</gene>
<dbReference type="Gene3D" id="2.40.50.100">
    <property type="match status" value="1"/>
</dbReference>
<sequence length="478" mass="51001">MKSYLQRKPIFLGSIIVALIVVGSVIAYLQSGGNDAQTLVIQPGEFVQEVSVSGTVVAADDVDLSFAETGRVDAIYVHVGDKVARGQALAILSIGTLSADLKAAYADLALKKAEAANKAANVQEVRRQQDTLVQNAYREMLSDDLEAVPSLSAVDATPPTITGLYRGKEGIYKIRVLTGPQLGMNDYQLRTTGLEDLASIDILEDDATPLGSNGLFLTFSDALSAYSETTWYITIPNVKSASYRANFNAYQDAQRTRDKEISSAEAEVASAKGITTVSEAEIARAEANVSRIQVQIADRTIRAPFTGTITDVQAKLGGIATANAPAVSLISEATLQVESYVPEINIPFVEVGDPAVITLDAYGADVPFDAKVIFIDPAETVRDGVSTYRIKLEFTTYDVRIRAGMTANITITTKKKSGVVMVPQGIVGSRDGKKFVFVKEGDQVIEREVMLGSVSSLGQIEIVSGLQAGDIVVLSSSD</sequence>
<reference evidence="5 6" key="1">
    <citation type="journal article" date="2016" name="Nat. Commun.">
        <title>Thousands of microbial genomes shed light on interconnected biogeochemical processes in an aquifer system.</title>
        <authorList>
            <person name="Anantharaman K."/>
            <person name="Brown C.T."/>
            <person name="Hug L.A."/>
            <person name="Sharon I."/>
            <person name="Castelle C.J."/>
            <person name="Probst A.J."/>
            <person name="Thomas B.C."/>
            <person name="Singh A."/>
            <person name="Wilkins M.J."/>
            <person name="Karaoz U."/>
            <person name="Brodie E.L."/>
            <person name="Williams K.H."/>
            <person name="Hubbard S.S."/>
            <person name="Banfield J.F."/>
        </authorList>
    </citation>
    <scope>NUCLEOTIDE SEQUENCE [LARGE SCALE GENOMIC DNA]</scope>
</reference>
<dbReference type="NCBIfam" id="TIGR01730">
    <property type="entry name" value="RND_mfp"/>
    <property type="match status" value="1"/>
</dbReference>
<evidence type="ECO:0008006" key="7">
    <source>
        <dbReference type="Google" id="ProtNLM"/>
    </source>
</evidence>
<dbReference type="STRING" id="1798481.A2678_01130"/>
<keyword evidence="4" id="KW-1133">Transmembrane helix</keyword>
<dbReference type="SUPFAM" id="SSF111369">
    <property type="entry name" value="HlyD-like secretion proteins"/>
    <property type="match status" value="1"/>
</dbReference>
<evidence type="ECO:0000313" key="5">
    <source>
        <dbReference type="EMBL" id="OGG49052.1"/>
    </source>
</evidence>
<keyword evidence="4" id="KW-0472">Membrane</keyword>
<dbReference type="PANTHER" id="PTHR32347">
    <property type="entry name" value="EFFLUX SYSTEM COMPONENT YKNX-RELATED"/>
    <property type="match status" value="1"/>
</dbReference>